<feature type="chain" id="PRO_5044954335" description="Peptidyl-prolyl cis-trans isomerase" evidence="4">
    <location>
        <begin position="22"/>
        <end position="271"/>
    </location>
</feature>
<dbReference type="PROSITE" id="PS00170">
    <property type="entry name" value="CSA_PPIASE_1"/>
    <property type="match status" value="1"/>
</dbReference>
<evidence type="ECO:0000313" key="7">
    <source>
        <dbReference type="Proteomes" id="UP000605676"/>
    </source>
</evidence>
<dbReference type="Pfam" id="PF00160">
    <property type="entry name" value="Pro_isomerase"/>
    <property type="match status" value="2"/>
</dbReference>
<dbReference type="SUPFAM" id="SSF50891">
    <property type="entry name" value="Cyclophilin-like"/>
    <property type="match status" value="1"/>
</dbReference>
<dbReference type="Proteomes" id="UP000605676">
    <property type="component" value="Unassembled WGS sequence"/>
</dbReference>
<dbReference type="InterPro" id="IPR044666">
    <property type="entry name" value="Cyclophilin_A-like"/>
</dbReference>
<dbReference type="CDD" id="cd00317">
    <property type="entry name" value="cyclophilin"/>
    <property type="match status" value="1"/>
</dbReference>
<feature type="domain" description="PPIase cyclophilin-type" evidence="5">
    <location>
        <begin position="34"/>
        <end position="269"/>
    </location>
</feature>
<comment type="caution">
    <text evidence="6">The sequence shown here is derived from an EMBL/GenBank/DDBJ whole genome shotgun (WGS) entry which is preliminary data.</text>
</comment>
<dbReference type="PANTHER" id="PTHR45625:SF4">
    <property type="entry name" value="PEPTIDYLPROLYL ISOMERASE DOMAIN AND WD REPEAT-CONTAINING PROTEIN 1"/>
    <property type="match status" value="1"/>
</dbReference>
<feature type="signal peptide" evidence="4">
    <location>
        <begin position="1"/>
        <end position="21"/>
    </location>
</feature>
<evidence type="ECO:0000313" key="6">
    <source>
        <dbReference type="EMBL" id="MBK3516295.1"/>
    </source>
</evidence>
<reference evidence="6 7" key="1">
    <citation type="submission" date="2021-01" db="EMBL/GenBank/DDBJ databases">
        <title>Carboxyliciviraga sp.nov., isolated from coastal sediments.</title>
        <authorList>
            <person name="Lu D."/>
            <person name="Zhang T."/>
        </authorList>
    </citation>
    <scope>NUCLEOTIDE SEQUENCE [LARGE SCALE GENOMIC DNA]</scope>
    <source>
        <strain evidence="6 7">N1Y132</strain>
    </source>
</reference>
<dbReference type="GO" id="GO:0016853">
    <property type="term" value="F:isomerase activity"/>
    <property type="evidence" value="ECO:0007669"/>
    <property type="project" value="UniProtKB-KW"/>
</dbReference>
<sequence>MKYLLSIVVAVIMLSACSTQPKEGVILMMETSKGDMKIKLYDETPQHRDNFVKLAEEGFYDSLLFHRVINKFMIQGGDPESKGAAPGTMLGNGGPGYQVPEEINYPTLFHKKGALAAARTGDNVNPERKSSGSQFYIVQGETYNDEKFNSIEKRYEEMTRQKIFYEVLEGYKDTLQALQQSGNQEAFMGMRVSIEEEVEKKLANEPKQTIPEEVKEVYRTIGGVPHLDDSYTVFGEVIEGLEVIDSIATVGTAQGDRPLEDVYIIKVEVLK</sequence>
<evidence type="ECO:0000256" key="3">
    <source>
        <dbReference type="ARBA" id="ARBA00023235"/>
    </source>
</evidence>
<dbReference type="PANTHER" id="PTHR45625">
    <property type="entry name" value="PEPTIDYL-PROLYL CIS-TRANS ISOMERASE-RELATED"/>
    <property type="match status" value="1"/>
</dbReference>
<accession>A0ABS1HF45</accession>
<dbReference type="EC" id="5.2.1.8" evidence="4"/>
<gene>
    <name evidence="6" type="ORF">JIV24_03010</name>
</gene>
<dbReference type="PROSITE" id="PS51257">
    <property type="entry name" value="PROKAR_LIPOPROTEIN"/>
    <property type="match status" value="1"/>
</dbReference>
<name>A0ABS1HF45_9BACT</name>
<evidence type="ECO:0000256" key="2">
    <source>
        <dbReference type="ARBA" id="ARBA00023110"/>
    </source>
</evidence>
<keyword evidence="7" id="KW-1185">Reference proteome</keyword>
<evidence type="ECO:0000259" key="5">
    <source>
        <dbReference type="PROSITE" id="PS50072"/>
    </source>
</evidence>
<dbReference type="Gene3D" id="2.40.100.10">
    <property type="entry name" value="Cyclophilin-like"/>
    <property type="match status" value="2"/>
</dbReference>
<keyword evidence="2 4" id="KW-0697">Rotamase</keyword>
<keyword evidence="4" id="KW-0732">Signal</keyword>
<dbReference type="InterPro" id="IPR002130">
    <property type="entry name" value="Cyclophilin-type_PPIase_dom"/>
</dbReference>
<dbReference type="RefSeq" id="WP_200463522.1">
    <property type="nucleotide sequence ID" value="NZ_JAENRR010000004.1"/>
</dbReference>
<dbReference type="PRINTS" id="PR00153">
    <property type="entry name" value="CSAPPISMRASE"/>
</dbReference>
<protein>
    <recommendedName>
        <fullName evidence="4">Peptidyl-prolyl cis-trans isomerase</fullName>
        <shortName evidence="4">PPIase</shortName>
        <ecNumber evidence="4">5.2.1.8</ecNumber>
    </recommendedName>
</protein>
<proteinExistence type="inferred from homology"/>
<comment type="function">
    <text evidence="4">PPIases accelerate the folding of proteins. It catalyzes the cis-trans isomerization of proline imidic peptide bonds in oligopeptides.</text>
</comment>
<evidence type="ECO:0000256" key="1">
    <source>
        <dbReference type="ARBA" id="ARBA00007365"/>
    </source>
</evidence>
<comment type="similarity">
    <text evidence="1 4">Belongs to the cyclophilin-type PPIase family.</text>
</comment>
<dbReference type="EMBL" id="JAENRR010000004">
    <property type="protein sequence ID" value="MBK3516295.1"/>
    <property type="molecule type" value="Genomic_DNA"/>
</dbReference>
<comment type="catalytic activity">
    <reaction evidence="4">
        <text>[protein]-peptidylproline (omega=180) = [protein]-peptidylproline (omega=0)</text>
        <dbReference type="Rhea" id="RHEA:16237"/>
        <dbReference type="Rhea" id="RHEA-COMP:10747"/>
        <dbReference type="Rhea" id="RHEA-COMP:10748"/>
        <dbReference type="ChEBI" id="CHEBI:83833"/>
        <dbReference type="ChEBI" id="CHEBI:83834"/>
        <dbReference type="EC" id="5.2.1.8"/>
    </reaction>
</comment>
<dbReference type="PROSITE" id="PS50072">
    <property type="entry name" value="CSA_PPIASE_2"/>
    <property type="match status" value="1"/>
</dbReference>
<dbReference type="InterPro" id="IPR020892">
    <property type="entry name" value="Cyclophilin-type_PPIase_CS"/>
</dbReference>
<dbReference type="InterPro" id="IPR029000">
    <property type="entry name" value="Cyclophilin-like_dom_sf"/>
</dbReference>
<organism evidence="6 7">
    <name type="scientific">Carboxylicivirga marina</name>
    <dbReference type="NCBI Taxonomy" id="2800988"/>
    <lineage>
        <taxon>Bacteria</taxon>
        <taxon>Pseudomonadati</taxon>
        <taxon>Bacteroidota</taxon>
        <taxon>Bacteroidia</taxon>
        <taxon>Marinilabiliales</taxon>
        <taxon>Marinilabiliaceae</taxon>
        <taxon>Carboxylicivirga</taxon>
    </lineage>
</organism>
<evidence type="ECO:0000256" key="4">
    <source>
        <dbReference type="RuleBase" id="RU363019"/>
    </source>
</evidence>
<keyword evidence="3 4" id="KW-0413">Isomerase</keyword>